<dbReference type="Pfam" id="PF01420">
    <property type="entry name" value="Methylase_S"/>
    <property type="match status" value="1"/>
</dbReference>
<dbReference type="PANTHER" id="PTHR30408:SF13">
    <property type="entry name" value="TYPE I RESTRICTION ENZYME HINDI SPECIFICITY SUBUNIT"/>
    <property type="match status" value="1"/>
</dbReference>
<dbReference type="PANTHER" id="PTHR30408">
    <property type="entry name" value="TYPE-1 RESTRICTION ENZYME ECOKI SPECIFICITY PROTEIN"/>
    <property type="match status" value="1"/>
</dbReference>
<keyword evidence="3" id="KW-0238">DNA-binding</keyword>
<evidence type="ECO:0000259" key="4">
    <source>
        <dbReference type="Pfam" id="PF01420"/>
    </source>
</evidence>
<reference evidence="5 6" key="1">
    <citation type="journal article" date="2015" name="Science">
        <title>Genetic determinants of in vivo fitness and diet responsiveness in multiple human gut Bacteroides.</title>
        <authorList>
            <person name="Wu M."/>
            <person name="McNulty N.P."/>
            <person name="Rodionov D.A."/>
            <person name="Khoroshkin M.S."/>
            <person name="Griffin N.W."/>
            <person name="Cheng J."/>
            <person name="Latreille P."/>
            <person name="Kerstetter R.A."/>
            <person name="Terrapon N."/>
            <person name="Henrissat B."/>
            <person name="Osterman A.L."/>
            <person name="Gordon J.I."/>
        </authorList>
    </citation>
    <scope>NUCLEOTIDE SEQUENCE [LARGE SCALE GENOMIC DNA]</scope>
    <source>
        <strain evidence="5 6">WH2</strain>
    </source>
</reference>
<dbReference type="InterPro" id="IPR052021">
    <property type="entry name" value="Type-I_RS_S_subunit"/>
</dbReference>
<evidence type="ECO:0000313" key="5">
    <source>
        <dbReference type="EMBL" id="ALJ58277.1"/>
    </source>
</evidence>
<dbReference type="InterPro" id="IPR000055">
    <property type="entry name" value="Restrct_endonuc_typeI_TRD"/>
</dbReference>
<dbReference type="EMBL" id="CP012801">
    <property type="protein sequence ID" value="ALJ58277.1"/>
    <property type="molecule type" value="Genomic_DNA"/>
</dbReference>
<sequence>MANTNNNKSLNVPNLRFPEFTGEWKAERLNDIAILTKGAGISKDQLSESGEPCILYGELYTKYKSEIIEDVISKTNIPTDKLIKSKANDVLIPCSGETAVDIATARCVLSDNVLLGGDLNIIRLKHHDGSFMSYQLNGKRKYDIAKVAQGVSVVHLYGENLKGIVTYNPQIEEQKKIVGLLSLLDERIATQNKIIGDLKKLKSAIIDYIFNNEVLSFRKRIHLSDVATKITQKNTNNHVSNVLSNSANQGIIPQSEVFDREIANEDNTSNYFVISQNDFVYNPRKSATAPYGPINRYYGQTDGVISPLYLCFRSHNIDVEYLGWYFKSDSWHKFVYQNGDTGVRHDRVSIKDEIFFSMPLFIHNADEQIEIAKRLNKIESFVKQEEQYLFLLESQKLYLLQQMFI</sequence>
<dbReference type="SUPFAM" id="SSF116734">
    <property type="entry name" value="DNA methylase specificity domain"/>
    <property type="match status" value="2"/>
</dbReference>
<gene>
    <name evidence="5" type="ORF">BcellWH2_01015</name>
</gene>
<keyword evidence="2" id="KW-0680">Restriction system</keyword>
<dbReference type="REBASE" id="129770">
    <property type="entry name" value="S2.BceWH2ORF1017P"/>
</dbReference>
<evidence type="ECO:0000256" key="2">
    <source>
        <dbReference type="ARBA" id="ARBA00022747"/>
    </source>
</evidence>
<dbReference type="KEGG" id="bcel:BcellWH2_01015"/>
<protein>
    <submittedName>
        <fullName evidence="5">EcoKI restriction-modification system protein HsdS</fullName>
    </submittedName>
</protein>
<dbReference type="GO" id="GO:0003677">
    <property type="term" value="F:DNA binding"/>
    <property type="evidence" value="ECO:0007669"/>
    <property type="project" value="UniProtKB-KW"/>
</dbReference>
<dbReference type="GO" id="GO:0009307">
    <property type="term" value="P:DNA restriction-modification system"/>
    <property type="evidence" value="ECO:0007669"/>
    <property type="project" value="UniProtKB-KW"/>
</dbReference>
<accession>A0A0P0GBU9</accession>
<comment type="similarity">
    <text evidence="1">Belongs to the type-I restriction system S methylase family.</text>
</comment>
<dbReference type="PATRIC" id="fig|246787.4.peg.1046"/>
<name>A0A0P0GBU9_9BACE</name>
<proteinExistence type="inferred from homology"/>
<organism evidence="5 6">
    <name type="scientific">Bacteroides cellulosilyticus</name>
    <dbReference type="NCBI Taxonomy" id="246787"/>
    <lineage>
        <taxon>Bacteria</taxon>
        <taxon>Pseudomonadati</taxon>
        <taxon>Bacteroidota</taxon>
        <taxon>Bacteroidia</taxon>
        <taxon>Bacteroidales</taxon>
        <taxon>Bacteroidaceae</taxon>
        <taxon>Bacteroides</taxon>
    </lineage>
</organism>
<dbReference type="RefSeq" id="WP_052332031.1">
    <property type="nucleotide sequence ID" value="NZ_CP012801.1"/>
</dbReference>
<evidence type="ECO:0000256" key="1">
    <source>
        <dbReference type="ARBA" id="ARBA00010923"/>
    </source>
</evidence>
<dbReference type="InterPro" id="IPR044946">
    <property type="entry name" value="Restrct_endonuc_typeI_TRD_sf"/>
</dbReference>
<evidence type="ECO:0000256" key="3">
    <source>
        <dbReference type="ARBA" id="ARBA00023125"/>
    </source>
</evidence>
<dbReference type="AlphaFoldDB" id="A0A0P0GBU9"/>
<feature type="domain" description="Type I restriction modification DNA specificity" evidence="4">
    <location>
        <begin position="23"/>
        <end position="198"/>
    </location>
</feature>
<dbReference type="Proteomes" id="UP000061809">
    <property type="component" value="Chromosome"/>
</dbReference>
<dbReference type="Gene3D" id="3.90.220.20">
    <property type="entry name" value="DNA methylase specificity domains"/>
    <property type="match status" value="2"/>
</dbReference>
<evidence type="ECO:0000313" key="6">
    <source>
        <dbReference type="Proteomes" id="UP000061809"/>
    </source>
</evidence>